<keyword evidence="4" id="KW-0704">Schiff base</keyword>
<evidence type="ECO:0000313" key="9">
    <source>
        <dbReference type="Proteomes" id="UP000008315"/>
    </source>
</evidence>
<dbReference type="KEGG" id="mah:MEALZ_1631"/>
<evidence type="ECO:0000256" key="7">
    <source>
        <dbReference type="PIRSR" id="PIRSR015957-1"/>
    </source>
</evidence>
<feature type="active site" description="Proton acceptor" evidence="7">
    <location>
        <position position="103"/>
    </location>
</feature>
<protein>
    <recommendedName>
        <fullName evidence="2">(5-formylfuran-3-yl)methyl phosphate synthase</fullName>
        <ecNumber evidence="2">4.2.3.153</ecNumber>
    </recommendedName>
    <alternativeName>
        <fullName evidence="5">4-(hydroxymethyl)-2-furancarboxaldehyde-phosphate synthase</fullName>
    </alternativeName>
</protein>
<organism evidence="8 9">
    <name type="scientific">Methylotuvimicrobium alcaliphilum (strain DSM 19304 / NCIMB 14124 / VKM B-2133 / 20Z)</name>
    <name type="common">Methylomicrobium alcaliphilum</name>
    <dbReference type="NCBI Taxonomy" id="1091494"/>
    <lineage>
        <taxon>Bacteria</taxon>
        <taxon>Pseudomonadati</taxon>
        <taxon>Pseudomonadota</taxon>
        <taxon>Gammaproteobacteria</taxon>
        <taxon>Methylococcales</taxon>
        <taxon>Methylococcaceae</taxon>
        <taxon>Methylotuvimicrobium</taxon>
    </lineage>
</organism>
<dbReference type="AlphaFoldDB" id="G4T028"/>
<feature type="active site" description="Schiff-base intermediate with substrate" evidence="7">
    <location>
        <position position="45"/>
    </location>
</feature>
<dbReference type="PIRSF" id="PIRSF015957">
    <property type="entry name" value="UCP015957"/>
    <property type="match status" value="1"/>
</dbReference>
<evidence type="ECO:0000256" key="2">
    <source>
        <dbReference type="ARBA" id="ARBA00012553"/>
    </source>
</evidence>
<dbReference type="HOGENOM" id="CLU_068659_0_0_6"/>
<evidence type="ECO:0000256" key="3">
    <source>
        <dbReference type="ARBA" id="ARBA00023239"/>
    </source>
</evidence>
<comment type="catalytic activity">
    <reaction evidence="6">
        <text>2 D-glyceraldehyde 3-phosphate = 4-(hydroxymethyl)-2-furancarboxaldehyde phosphate + phosphate + 2 H2O</text>
        <dbReference type="Rhea" id="RHEA:43536"/>
        <dbReference type="ChEBI" id="CHEBI:15377"/>
        <dbReference type="ChEBI" id="CHEBI:43474"/>
        <dbReference type="ChEBI" id="CHEBI:59776"/>
        <dbReference type="ChEBI" id="CHEBI:83407"/>
        <dbReference type="EC" id="4.2.3.153"/>
    </reaction>
</comment>
<evidence type="ECO:0000256" key="5">
    <source>
        <dbReference type="ARBA" id="ARBA00032523"/>
    </source>
</evidence>
<dbReference type="Proteomes" id="UP000008315">
    <property type="component" value="Chromosome"/>
</dbReference>
<dbReference type="InterPro" id="IPR007565">
    <property type="entry name" value="4HFCP_synth"/>
</dbReference>
<comment type="function">
    <text evidence="1">Catalyzes the formation of 4-(hydroxymethyl)-2-furancarboxaldehyde phosphate (4-HFC-P) from two molecules of glyceraldehyde-3-P (GA-3-P).</text>
</comment>
<dbReference type="GO" id="GO:0016829">
    <property type="term" value="F:lyase activity"/>
    <property type="evidence" value="ECO:0007669"/>
    <property type="project" value="UniProtKB-KW"/>
</dbReference>
<dbReference type="PATRIC" id="fig|271065.3.peg.1674"/>
<reference evidence="9" key="1">
    <citation type="journal article" date="2012" name="J. Bacteriol.">
        <title>Genome sequence of the haloalkaliphilic methanotrophic bacterium Methylomicrobium alcaliphilum 20Z.</title>
        <authorList>
            <person name="Vuilleumier S."/>
            <person name="Khmelenina V.N."/>
            <person name="Bringel F."/>
            <person name="Reshetnikov A.S."/>
            <person name="Lajus A."/>
            <person name="Mangenot S."/>
            <person name="Rouy Z."/>
            <person name="Op den Camp H.J."/>
            <person name="Jetten M.S."/>
            <person name="Dispirito A.A."/>
            <person name="Dunfield P."/>
            <person name="Klotz M.G."/>
            <person name="Semrau J.D."/>
            <person name="Stein L.Y."/>
            <person name="Barbe V."/>
            <person name="Medigue C."/>
            <person name="Trotsenko Y.A."/>
            <person name="Kalyuzhnaya M.G."/>
        </authorList>
    </citation>
    <scope>NUCLEOTIDE SEQUENCE [LARGE SCALE GENOMIC DNA]</scope>
    <source>
        <strain evidence="9">DSM 19304 / NCIMB 14124 / VKM B-2133 / 20Z</strain>
    </source>
</reference>
<accession>G4T028</accession>
<dbReference type="EMBL" id="FO082060">
    <property type="protein sequence ID" value="CCE23318.1"/>
    <property type="molecule type" value="Genomic_DNA"/>
</dbReference>
<dbReference type="STRING" id="1091494.MEALZ_1631"/>
<sequence length="243" mass="25936">MVLVNGGHRTAQTREKRMTGMLASVSKLDEALRILNFEVDIIDLKQPSQGALGALDTMTVARIVKAINGQCPISATVGDLPMIPEVIVSAVTDMAATGVDYIKIGFFPGGDWQGTLDALAPLAQAGLALIGVLFADNEPELHTVAAFKKAGFKGVMLDTMDKSSGSLPHVLPDDAIAEFVSKCNELNLLCGLAGSLRAVDIPDLLRRKPDYLGFRGALCRRHDRTSHLDDDAILAVKKAFLQG</sequence>
<keyword evidence="9" id="KW-1185">Reference proteome</keyword>
<dbReference type="Pfam" id="PF04476">
    <property type="entry name" value="4HFCP_synth"/>
    <property type="match status" value="1"/>
</dbReference>
<name>G4T028_META2</name>
<keyword evidence="3" id="KW-0456">Lyase</keyword>
<evidence type="ECO:0000256" key="6">
    <source>
        <dbReference type="ARBA" id="ARBA00047628"/>
    </source>
</evidence>
<evidence type="ECO:0000256" key="4">
    <source>
        <dbReference type="ARBA" id="ARBA00023270"/>
    </source>
</evidence>
<evidence type="ECO:0000256" key="1">
    <source>
        <dbReference type="ARBA" id="ARBA00003810"/>
    </source>
</evidence>
<proteinExistence type="predicted"/>
<evidence type="ECO:0000313" key="8">
    <source>
        <dbReference type="EMBL" id="CCE23318.1"/>
    </source>
</evidence>
<dbReference type="EC" id="4.2.3.153" evidence="2"/>
<gene>
    <name evidence="8" type="ordered locus">MEALZ_1631</name>
</gene>